<dbReference type="SUPFAM" id="SSF52172">
    <property type="entry name" value="CheY-like"/>
    <property type="match status" value="1"/>
</dbReference>
<evidence type="ECO:0000256" key="3">
    <source>
        <dbReference type="PROSITE-ProRule" id="PRU00169"/>
    </source>
</evidence>
<dbReference type="EMBL" id="LRQV01000089">
    <property type="protein sequence ID" value="KXK59964.1"/>
    <property type="molecule type" value="Genomic_DNA"/>
</dbReference>
<dbReference type="Proteomes" id="UP000070620">
    <property type="component" value="Unassembled WGS sequence"/>
</dbReference>
<dbReference type="AlphaFoldDB" id="A0A136PNL7"/>
<dbReference type="SMART" id="SM00421">
    <property type="entry name" value="HTH_LUXR"/>
    <property type="match status" value="1"/>
</dbReference>
<dbReference type="Gene3D" id="3.40.50.2300">
    <property type="match status" value="1"/>
</dbReference>
<dbReference type="InterPro" id="IPR000792">
    <property type="entry name" value="Tscrpt_reg_LuxR_C"/>
</dbReference>
<protein>
    <submittedName>
        <fullName evidence="5">LuxR family transcriptional regulator</fullName>
    </submittedName>
</protein>
<dbReference type="PANTHER" id="PTHR43214">
    <property type="entry name" value="TWO-COMPONENT RESPONSE REGULATOR"/>
    <property type="match status" value="1"/>
</dbReference>
<dbReference type="InterPro" id="IPR011006">
    <property type="entry name" value="CheY-like_superfamily"/>
</dbReference>
<dbReference type="PROSITE" id="PS50110">
    <property type="entry name" value="RESPONSE_REGULATORY"/>
    <property type="match status" value="1"/>
</dbReference>
<evidence type="ECO:0000259" key="4">
    <source>
        <dbReference type="PROSITE" id="PS50110"/>
    </source>
</evidence>
<dbReference type="GO" id="GO:0006355">
    <property type="term" value="P:regulation of DNA-templated transcription"/>
    <property type="evidence" value="ECO:0007669"/>
    <property type="project" value="InterPro"/>
</dbReference>
<dbReference type="PANTHER" id="PTHR43214:SF43">
    <property type="entry name" value="TWO-COMPONENT RESPONSE REGULATOR"/>
    <property type="match status" value="1"/>
</dbReference>
<reference evidence="5 6" key="1">
    <citation type="submission" date="2016-01" db="EMBL/GenBank/DDBJ databases">
        <title>Whole genome sequence and analysis of Micromonospora rosaria DSM 803, which can produce antibacterial substance rosamicin.</title>
        <authorList>
            <person name="Yang H."/>
            <person name="He X."/>
            <person name="Zhu D."/>
        </authorList>
    </citation>
    <scope>NUCLEOTIDE SEQUENCE [LARGE SCALE GENOMIC DNA]</scope>
    <source>
        <strain evidence="5 6">DSM 803</strain>
    </source>
</reference>
<dbReference type="InterPro" id="IPR036388">
    <property type="entry name" value="WH-like_DNA-bd_sf"/>
</dbReference>
<dbReference type="RefSeq" id="WP_067369352.1">
    <property type="nucleotide sequence ID" value="NZ_JBIUBN010000018.1"/>
</dbReference>
<dbReference type="SUPFAM" id="SSF46894">
    <property type="entry name" value="C-terminal effector domain of the bipartite response regulators"/>
    <property type="match status" value="1"/>
</dbReference>
<dbReference type="GO" id="GO:0000160">
    <property type="term" value="P:phosphorelay signal transduction system"/>
    <property type="evidence" value="ECO:0007669"/>
    <property type="project" value="InterPro"/>
</dbReference>
<dbReference type="CDD" id="cd17535">
    <property type="entry name" value="REC_NarL-like"/>
    <property type="match status" value="1"/>
</dbReference>
<keyword evidence="1 3" id="KW-0597">Phosphoprotein</keyword>
<dbReference type="Gene3D" id="1.10.10.10">
    <property type="entry name" value="Winged helix-like DNA-binding domain superfamily/Winged helix DNA-binding domain"/>
    <property type="match status" value="1"/>
</dbReference>
<accession>A0A136PNL7</accession>
<dbReference type="InterPro" id="IPR058245">
    <property type="entry name" value="NreC/VraR/RcsB-like_REC"/>
</dbReference>
<dbReference type="SMART" id="SM00448">
    <property type="entry name" value="REC"/>
    <property type="match status" value="1"/>
</dbReference>
<dbReference type="InterPro" id="IPR039420">
    <property type="entry name" value="WalR-like"/>
</dbReference>
<keyword evidence="2" id="KW-0238">DNA-binding</keyword>
<sequence>MDADPVAEPVTGARPVGVAIVDDHPVVIDGVRAWLATEPRLTVLATGDDPDEVLREAPEADVVLLDLRLHGRMMIDKLAELSAAGRRVVVYSEHSDPATMLAVLDAGAVAFLAKHEGREHCVATVLAAASDRPYVSPTLAGAMVGDPRPDRPALSDKEREALLLWFQSMSKASVARRMQISEHTVKQYVDRARIKYTRAGRPAATKAALLARAIEDGLVRPEEIGNYRSYAAYDRPTP</sequence>
<proteinExistence type="predicted"/>
<comment type="caution">
    <text evidence="5">The sequence shown here is derived from an EMBL/GenBank/DDBJ whole genome shotgun (WGS) entry which is preliminary data.</text>
</comment>
<dbReference type="InterPro" id="IPR016032">
    <property type="entry name" value="Sig_transdc_resp-reg_C-effctor"/>
</dbReference>
<name>A0A136PNL7_9ACTN</name>
<gene>
    <name evidence="5" type="ORF">AWW66_21335</name>
</gene>
<feature type="modified residue" description="4-aspartylphosphate" evidence="3">
    <location>
        <position position="66"/>
    </location>
</feature>
<evidence type="ECO:0000256" key="1">
    <source>
        <dbReference type="ARBA" id="ARBA00022553"/>
    </source>
</evidence>
<keyword evidence="6" id="KW-1185">Reference proteome</keyword>
<evidence type="ECO:0000313" key="6">
    <source>
        <dbReference type="Proteomes" id="UP000070620"/>
    </source>
</evidence>
<dbReference type="OrthoDB" id="3171335at2"/>
<evidence type="ECO:0000313" key="5">
    <source>
        <dbReference type="EMBL" id="KXK59964.1"/>
    </source>
</evidence>
<dbReference type="Pfam" id="PF00072">
    <property type="entry name" value="Response_reg"/>
    <property type="match status" value="1"/>
</dbReference>
<dbReference type="GO" id="GO:0003677">
    <property type="term" value="F:DNA binding"/>
    <property type="evidence" value="ECO:0007669"/>
    <property type="project" value="UniProtKB-KW"/>
</dbReference>
<feature type="domain" description="Response regulatory" evidence="4">
    <location>
        <begin position="17"/>
        <end position="129"/>
    </location>
</feature>
<dbReference type="Pfam" id="PF00196">
    <property type="entry name" value="GerE"/>
    <property type="match status" value="1"/>
</dbReference>
<evidence type="ECO:0000256" key="2">
    <source>
        <dbReference type="ARBA" id="ARBA00023125"/>
    </source>
</evidence>
<organism evidence="5 6">
    <name type="scientific">Micromonospora rosaria</name>
    <dbReference type="NCBI Taxonomy" id="47874"/>
    <lineage>
        <taxon>Bacteria</taxon>
        <taxon>Bacillati</taxon>
        <taxon>Actinomycetota</taxon>
        <taxon>Actinomycetes</taxon>
        <taxon>Micromonosporales</taxon>
        <taxon>Micromonosporaceae</taxon>
        <taxon>Micromonospora</taxon>
    </lineage>
</organism>
<dbReference type="InterPro" id="IPR001789">
    <property type="entry name" value="Sig_transdc_resp-reg_receiver"/>
</dbReference>